<accession>A0A2X0MVS9</accession>
<evidence type="ECO:0000313" key="17">
    <source>
        <dbReference type="Proteomes" id="UP000249723"/>
    </source>
</evidence>
<keyword evidence="7" id="KW-1133">Transmembrane helix</keyword>
<comment type="subcellular location">
    <subcellularLocation>
        <location evidence="1 11">Mitochondrion inner membrane</location>
        <topology evidence="1 11">Single-pass membrane protein</topology>
    </subcellularLocation>
</comment>
<evidence type="ECO:0000256" key="12">
    <source>
        <dbReference type="SAM" id="Coils"/>
    </source>
</evidence>
<dbReference type="InterPro" id="IPR012677">
    <property type="entry name" value="Nucleotide-bd_a/b_plait_sf"/>
</dbReference>
<dbReference type="EMBL" id="FMWP01000088">
    <property type="protein sequence ID" value="SCZ96315.1"/>
    <property type="molecule type" value="Genomic_DNA"/>
</dbReference>
<keyword evidence="4" id="KW-0812">Transmembrane</keyword>
<keyword evidence="6" id="KW-0809">Transit peptide</keyword>
<evidence type="ECO:0000256" key="6">
    <source>
        <dbReference type="ARBA" id="ARBA00022946"/>
    </source>
</evidence>
<dbReference type="SUPFAM" id="SSF52540">
    <property type="entry name" value="P-loop containing nucleoside triphosphate hydrolases"/>
    <property type="match status" value="1"/>
</dbReference>
<dbReference type="InterPro" id="IPR039627">
    <property type="entry name" value="Yme2_C"/>
</dbReference>
<dbReference type="OrthoDB" id="10267654at2759"/>
<evidence type="ECO:0000256" key="5">
    <source>
        <dbReference type="ARBA" id="ARBA00022792"/>
    </source>
</evidence>
<evidence type="ECO:0000256" key="13">
    <source>
        <dbReference type="SAM" id="MobiDB-lite"/>
    </source>
</evidence>
<keyword evidence="12" id="KW-0175">Coiled coil</keyword>
<dbReference type="Proteomes" id="UP000249723">
    <property type="component" value="Unassembled WGS sequence"/>
</dbReference>
<keyword evidence="17" id="KW-1185">Reference proteome</keyword>
<feature type="domain" description="Mitochondrial escape protein 2 C-terminal" evidence="15">
    <location>
        <begin position="814"/>
        <end position="910"/>
    </location>
</feature>
<dbReference type="GO" id="GO:0005743">
    <property type="term" value="C:mitochondrial inner membrane"/>
    <property type="evidence" value="ECO:0007669"/>
    <property type="project" value="UniProtKB-SubCell"/>
</dbReference>
<evidence type="ECO:0000256" key="3">
    <source>
        <dbReference type="ARBA" id="ARBA00020222"/>
    </source>
</evidence>
<evidence type="ECO:0000256" key="10">
    <source>
        <dbReference type="ARBA" id="ARBA00025276"/>
    </source>
</evidence>
<keyword evidence="9" id="KW-0472">Membrane</keyword>
<dbReference type="STRING" id="289078.A0A2X0MVS9"/>
<evidence type="ECO:0000256" key="2">
    <source>
        <dbReference type="ARBA" id="ARBA00010320"/>
    </source>
</evidence>
<dbReference type="CDD" id="cd12433">
    <property type="entry name" value="RRM_Yme2p_like"/>
    <property type="match status" value="1"/>
</dbReference>
<dbReference type="GO" id="GO:0006397">
    <property type="term" value="P:mRNA processing"/>
    <property type="evidence" value="ECO:0007669"/>
    <property type="project" value="UniProtKB-UniRule"/>
</dbReference>
<feature type="compositionally biased region" description="Polar residues" evidence="13">
    <location>
        <begin position="55"/>
        <end position="64"/>
    </location>
</feature>
<dbReference type="SUPFAM" id="SSF54928">
    <property type="entry name" value="RNA-binding domain, RBD"/>
    <property type="match status" value="1"/>
</dbReference>
<proteinExistence type="inferred from homology"/>
<dbReference type="Pfam" id="PF10443">
    <property type="entry name" value="RNA12"/>
    <property type="match status" value="2"/>
</dbReference>
<protein>
    <recommendedName>
        <fullName evidence="3 11">Mitochondrial escape protein 2</fullName>
    </recommendedName>
</protein>
<dbReference type="Gene3D" id="3.30.70.330">
    <property type="match status" value="1"/>
</dbReference>
<evidence type="ECO:0000256" key="4">
    <source>
        <dbReference type="ARBA" id="ARBA00022692"/>
    </source>
</evidence>
<dbReference type="InterPro" id="IPR018850">
    <property type="entry name" value="Mt_escape_2_C"/>
</dbReference>
<dbReference type="AlphaFoldDB" id="A0A2X0MVS9"/>
<evidence type="ECO:0000256" key="11">
    <source>
        <dbReference type="RuleBase" id="RU367108"/>
    </source>
</evidence>
<dbReference type="InterPro" id="IPR034260">
    <property type="entry name" value="Yme2_RRM"/>
</dbReference>
<evidence type="ECO:0000256" key="8">
    <source>
        <dbReference type="ARBA" id="ARBA00023128"/>
    </source>
</evidence>
<evidence type="ECO:0000259" key="15">
    <source>
        <dbReference type="Pfam" id="PF10443"/>
    </source>
</evidence>
<organism evidence="16 17">
    <name type="scientific">Microbotryum saponariae</name>
    <dbReference type="NCBI Taxonomy" id="289078"/>
    <lineage>
        <taxon>Eukaryota</taxon>
        <taxon>Fungi</taxon>
        <taxon>Dikarya</taxon>
        <taxon>Basidiomycota</taxon>
        <taxon>Pucciniomycotina</taxon>
        <taxon>Microbotryomycetes</taxon>
        <taxon>Microbotryales</taxon>
        <taxon>Microbotryaceae</taxon>
        <taxon>Microbotryum</taxon>
    </lineage>
</organism>
<reference evidence="17" key="1">
    <citation type="submission" date="2016-10" db="EMBL/GenBank/DDBJ databases">
        <authorList>
            <person name="Jeantristanb JTB J.-T."/>
            <person name="Ricardo R."/>
        </authorList>
    </citation>
    <scope>NUCLEOTIDE SEQUENCE [LARGE SCALE GENOMIC DNA]</scope>
</reference>
<dbReference type="InterPro" id="IPR035979">
    <property type="entry name" value="RBD_domain_sf"/>
</dbReference>
<dbReference type="PANTHER" id="PTHR32198:SF2">
    <property type="entry name" value="MITOCHONDRIAL ESCAPE PROTEIN 2"/>
    <property type="match status" value="1"/>
</dbReference>
<dbReference type="Pfam" id="PF00076">
    <property type="entry name" value="RRM_1"/>
    <property type="match status" value="1"/>
</dbReference>
<feature type="region of interest" description="Disordered" evidence="13">
    <location>
        <begin position="53"/>
        <end position="74"/>
    </location>
</feature>
<feature type="domain" description="RRM" evidence="14">
    <location>
        <begin position="238"/>
        <end position="294"/>
    </location>
</feature>
<dbReference type="PANTHER" id="PTHR32198">
    <property type="entry name" value="MITOCHONDRIAL ESCAPE PROTEIN 2"/>
    <property type="match status" value="1"/>
</dbReference>
<feature type="coiled-coil region" evidence="12">
    <location>
        <begin position="935"/>
        <end position="965"/>
    </location>
</feature>
<dbReference type="InterPro" id="IPR000504">
    <property type="entry name" value="RRM_dom"/>
</dbReference>
<dbReference type="InterPro" id="IPR027417">
    <property type="entry name" value="P-loop_NTPase"/>
</dbReference>
<dbReference type="GO" id="GO:0003723">
    <property type="term" value="F:RNA binding"/>
    <property type="evidence" value="ECO:0007669"/>
    <property type="project" value="UniProtKB-UniRule"/>
</dbReference>
<evidence type="ECO:0000256" key="9">
    <source>
        <dbReference type="ARBA" id="ARBA00023136"/>
    </source>
</evidence>
<name>A0A2X0MVS9_9BASI</name>
<feature type="domain" description="Mitochondrial escape protein 2 C-terminal" evidence="15">
    <location>
        <begin position="404"/>
        <end position="792"/>
    </location>
</feature>
<comment type="similarity">
    <text evidence="2 11">Belongs to the YME2 family.</text>
</comment>
<keyword evidence="5 11" id="KW-0999">Mitochondrion inner membrane</keyword>
<dbReference type="Gene3D" id="3.40.50.300">
    <property type="entry name" value="P-loop containing nucleotide triphosphate hydrolases"/>
    <property type="match status" value="1"/>
</dbReference>
<keyword evidence="8 11" id="KW-0496">Mitochondrion</keyword>
<keyword evidence="11" id="KW-0694">RNA-binding</keyword>
<evidence type="ECO:0000256" key="7">
    <source>
        <dbReference type="ARBA" id="ARBA00022989"/>
    </source>
</evidence>
<evidence type="ECO:0000259" key="14">
    <source>
        <dbReference type="Pfam" id="PF00076"/>
    </source>
</evidence>
<keyword evidence="11" id="KW-0507">mRNA processing</keyword>
<sequence length="967" mass="106557">MSASSLLMHPSHRRHLLAIASTGACPCRPFSSSSSASALGATSALASLIPEEDSVTITPSSSTPKPLVETRDPEQDPLRKTSYLYFNTVFPIRLAAWDLREVYARLEENKLLQEVHSIVPEDPLYDLEVEQVTPRVKDGGAFVRFSWSVPTRPFLEHDPVALDKAAREADKTVVDALYEIESEAKMVLKSRELRPWWEFSSRWFSWAQPQAFLVKGKPWMEDMNRFPNSTIRIEFEGPEIPQEELYEVFRPYGRIVDIIPQPPSSKDTPRYANITFSSIRSAASARNCLHSAVVPSSLPVPNPPPPTVLRILYAERQKAHYIKDFTTTHPRIVIPLIVALLGAISLQVFDPIREFFVSAHVEGTFDSDRWTIVRWLKRETLGRLGLTKYRTLDGAEKTGIEREREAAKEQLVTWLRDAPETFTMVTGPKGSGKTMLIDEVARHSKHVLVIDCTQLCRNGRSDQKLIQELASSVGYRPLFTLGASVNNLIDLASMSLIGQKAGFSASLNEQLKAILEVTASALNKIATTATLKASTAAKNAEAKRLLETSREAIVAQLETEGIRDGRVDAVAGNGAMSELGGGIEKPEEQGYVTIVGPNSANMVKALACEKDSVGEGDTVAALPIVVLKGFAAKGESKQEVLWDVLADWAALLVENKVAHVVFTSDSVTASKPLSRALPNKPFNVIALNDASPEAAIQFVEAKLGEVEKTLPLDAHEHVWKLGGRQTDLELLVSKIHAGAEPKEAVQDIVSRNATEIRKTFFGDDESEAKGLKWTREQAWKILTGLTRQEEVSRSGPAWGGSSTLSCSPQDELSSLSQQLKYADVLFNAPFKSDEAALRSLENSEFIIISHRDGRPSTIRPGKPVYRSAFSLLLSDSVFRSSIEFQINASAINTTTTELNAASKSLIELSQLFGDATGKFVFGGGSHVPREIEVRVAGLLGKMRECEDKLERLEEEKKDLLRVLKEAS</sequence>
<comment type="function">
    <text evidence="10 11">Plays a role in maintaining the mitochondrial genome and in controlling the mtDNA escape. Involved in the regulation of mtDNA nucleotide structure and number. May have a dispensable role in early maturation of pre-rRNA.</text>
</comment>
<evidence type="ECO:0000313" key="16">
    <source>
        <dbReference type="EMBL" id="SCZ96315.1"/>
    </source>
</evidence>
<gene>
    <name evidence="16" type="ORF">BZ3500_MVSOF-1268-A1-R1_CHR8-2G10112</name>
</gene>
<evidence type="ECO:0000256" key="1">
    <source>
        <dbReference type="ARBA" id="ARBA00004434"/>
    </source>
</evidence>